<evidence type="ECO:0000256" key="1">
    <source>
        <dbReference type="ARBA" id="ARBA00004123"/>
    </source>
</evidence>
<keyword evidence="5" id="KW-0804">Transcription</keyword>
<dbReference type="EMBL" id="KN847340">
    <property type="protein sequence ID" value="KIW39100.1"/>
    <property type="molecule type" value="Genomic_DNA"/>
</dbReference>
<evidence type="ECO:0000256" key="7">
    <source>
        <dbReference type="SAM" id="MobiDB-lite"/>
    </source>
</evidence>
<gene>
    <name evidence="9" type="ORF">PV06_08911</name>
</gene>
<dbReference type="PROSITE" id="PS50048">
    <property type="entry name" value="ZN2_CY6_FUNGAL_2"/>
    <property type="match status" value="1"/>
</dbReference>
<evidence type="ECO:0000256" key="5">
    <source>
        <dbReference type="ARBA" id="ARBA00023163"/>
    </source>
</evidence>
<evidence type="ECO:0000259" key="8">
    <source>
        <dbReference type="PROSITE" id="PS50048"/>
    </source>
</evidence>
<accession>A0A0D2D9I9</accession>
<keyword evidence="2" id="KW-0479">Metal-binding</keyword>
<dbReference type="GO" id="GO:0008270">
    <property type="term" value="F:zinc ion binding"/>
    <property type="evidence" value="ECO:0007669"/>
    <property type="project" value="InterPro"/>
</dbReference>
<feature type="domain" description="Zn(2)-C6 fungal-type" evidence="8">
    <location>
        <begin position="44"/>
        <end position="76"/>
    </location>
</feature>
<dbReference type="SMART" id="SM00066">
    <property type="entry name" value="GAL4"/>
    <property type="match status" value="1"/>
</dbReference>
<dbReference type="VEuPathDB" id="FungiDB:PV06_08911"/>
<dbReference type="PANTHER" id="PTHR31845:SF21">
    <property type="entry name" value="REGULATORY PROTEIN LEU3"/>
    <property type="match status" value="1"/>
</dbReference>
<dbReference type="PANTHER" id="PTHR31845">
    <property type="entry name" value="FINGER DOMAIN PROTEIN, PUTATIVE-RELATED"/>
    <property type="match status" value="1"/>
</dbReference>
<dbReference type="Proteomes" id="UP000053342">
    <property type="component" value="Unassembled WGS sequence"/>
</dbReference>
<feature type="region of interest" description="Disordered" evidence="7">
    <location>
        <begin position="631"/>
        <end position="674"/>
    </location>
</feature>
<dbReference type="RefSeq" id="XP_016259316.1">
    <property type="nucleotide sequence ID" value="XM_016410294.1"/>
</dbReference>
<evidence type="ECO:0000256" key="6">
    <source>
        <dbReference type="ARBA" id="ARBA00023242"/>
    </source>
</evidence>
<dbReference type="GO" id="GO:0000981">
    <property type="term" value="F:DNA-binding transcription factor activity, RNA polymerase II-specific"/>
    <property type="evidence" value="ECO:0007669"/>
    <property type="project" value="InterPro"/>
</dbReference>
<evidence type="ECO:0000256" key="3">
    <source>
        <dbReference type="ARBA" id="ARBA00023015"/>
    </source>
</evidence>
<dbReference type="STRING" id="215243.A0A0D2D9I9"/>
<comment type="subcellular location">
    <subcellularLocation>
        <location evidence="1">Nucleus</location>
    </subcellularLocation>
</comment>
<keyword evidence="6" id="KW-0539">Nucleus</keyword>
<protein>
    <recommendedName>
        <fullName evidence="8">Zn(2)-C6 fungal-type domain-containing protein</fullName>
    </recommendedName>
</protein>
<dbReference type="HOGENOM" id="CLU_030363_0_0_1"/>
<dbReference type="Pfam" id="PF00172">
    <property type="entry name" value="Zn_clus"/>
    <property type="match status" value="1"/>
</dbReference>
<proteinExistence type="predicted"/>
<dbReference type="OrthoDB" id="3163292at2759"/>
<dbReference type="CDD" id="cd00067">
    <property type="entry name" value="GAL4"/>
    <property type="match status" value="1"/>
</dbReference>
<dbReference type="CDD" id="cd12148">
    <property type="entry name" value="fungal_TF_MHR"/>
    <property type="match status" value="1"/>
</dbReference>
<sequence>MDEHSYPRKSPYRPIRAATTAVDREVGRANRQSVPTPSRTKRIACVTCRQAKLKCEGLERGPACTRCISRSLDCEVDSEYKRVNKRLKVEDLSAQVRHLQSIVSRTHPVGSDNLPSTEVFASDPDTTDSAPDATGVDFGSQTADIVVNAIDLTNQEHQRLSSQGLEEGSPAYSTRHSVEFSHLTTMSGRQIDGVHLGSGQISNLFRLFFESFHPHFPILSETLSIDEYYDRSSLLFWTILAIAARASHEESTVCSSLVPALFKLLWSKISVMPHSHLTTQSIVLLCIWPFSTLSMITDPTLMLISIAKTGCMHLGLHRPEIMQSFNRVRFQVQSEQLEEAVKLWTSCFIAAETITSSDGQEPLFSSTDCTLRLASNEGNYYNIPQRLLHILRIQLYLNKVNATMSSILNVHGHGPSDEAETMLAYLEEDFHMLEQTMEKGSSELHTDSSISRVPVYDVNVELIWLFSAKMQLQTYHFLQPVKSVTRKQGLLRLYHTAMTVISQMKAATASVDFRRCAPRYFGQMLKHAALVLMKILHSSYARMVDVDAGKQAFNLAIAMHRDMTLETNDFHDRASTILGHLWSLHRDSHFNTRADPILKLNTRLSGSLLHETLWMWRDRYSADALDTQRLGRPPRALPSIVQHSPSVATSSPGDSRKVMQPESDLGTTGGSASLQADPGAATNLDQMSIDNEQLGLPLSLNPFDMMNTYLAPDIEASGLFYPDWMWDENLTGAP</sequence>
<dbReference type="GO" id="GO:0000976">
    <property type="term" value="F:transcription cis-regulatory region binding"/>
    <property type="evidence" value="ECO:0007669"/>
    <property type="project" value="TreeGrafter"/>
</dbReference>
<dbReference type="InterPro" id="IPR001138">
    <property type="entry name" value="Zn2Cys6_DnaBD"/>
</dbReference>
<keyword evidence="10" id="KW-1185">Reference proteome</keyword>
<dbReference type="InterPro" id="IPR051089">
    <property type="entry name" value="prtT"/>
</dbReference>
<dbReference type="Pfam" id="PF04082">
    <property type="entry name" value="Fungal_trans"/>
    <property type="match status" value="1"/>
</dbReference>
<dbReference type="InterPro" id="IPR007219">
    <property type="entry name" value="XnlR_reg_dom"/>
</dbReference>
<dbReference type="GeneID" id="27360985"/>
<dbReference type="Gene3D" id="4.10.240.10">
    <property type="entry name" value="Zn(2)-C6 fungal-type DNA-binding domain"/>
    <property type="match status" value="1"/>
</dbReference>
<dbReference type="PROSITE" id="PS00463">
    <property type="entry name" value="ZN2_CY6_FUNGAL_1"/>
    <property type="match status" value="1"/>
</dbReference>
<evidence type="ECO:0000256" key="4">
    <source>
        <dbReference type="ARBA" id="ARBA00023125"/>
    </source>
</evidence>
<keyword evidence="3" id="KW-0805">Transcription regulation</keyword>
<evidence type="ECO:0000256" key="2">
    <source>
        <dbReference type="ARBA" id="ARBA00022723"/>
    </source>
</evidence>
<evidence type="ECO:0000313" key="9">
    <source>
        <dbReference type="EMBL" id="KIW39100.1"/>
    </source>
</evidence>
<dbReference type="InterPro" id="IPR036864">
    <property type="entry name" value="Zn2-C6_fun-type_DNA-bd_sf"/>
</dbReference>
<dbReference type="AlphaFoldDB" id="A0A0D2D9I9"/>
<name>A0A0D2D9I9_9EURO</name>
<keyword evidence="4" id="KW-0238">DNA-binding</keyword>
<dbReference type="SUPFAM" id="SSF57701">
    <property type="entry name" value="Zn2/Cys6 DNA-binding domain"/>
    <property type="match status" value="1"/>
</dbReference>
<organism evidence="9 10">
    <name type="scientific">Exophiala oligosperma</name>
    <dbReference type="NCBI Taxonomy" id="215243"/>
    <lineage>
        <taxon>Eukaryota</taxon>
        <taxon>Fungi</taxon>
        <taxon>Dikarya</taxon>
        <taxon>Ascomycota</taxon>
        <taxon>Pezizomycotina</taxon>
        <taxon>Eurotiomycetes</taxon>
        <taxon>Chaetothyriomycetidae</taxon>
        <taxon>Chaetothyriales</taxon>
        <taxon>Herpotrichiellaceae</taxon>
        <taxon>Exophiala</taxon>
    </lineage>
</organism>
<dbReference type="GO" id="GO:0005634">
    <property type="term" value="C:nucleus"/>
    <property type="evidence" value="ECO:0007669"/>
    <property type="project" value="UniProtKB-SubCell"/>
</dbReference>
<evidence type="ECO:0000313" key="10">
    <source>
        <dbReference type="Proteomes" id="UP000053342"/>
    </source>
</evidence>
<dbReference type="GO" id="GO:0006351">
    <property type="term" value="P:DNA-templated transcription"/>
    <property type="evidence" value="ECO:0007669"/>
    <property type="project" value="InterPro"/>
</dbReference>
<feature type="compositionally biased region" description="Polar residues" evidence="7">
    <location>
        <begin position="641"/>
        <end position="653"/>
    </location>
</feature>
<reference evidence="9 10" key="1">
    <citation type="submission" date="2015-01" db="EMBL/GenBank/DDBJ databases">
        <title>The Genome Sequence of Exophiala oligosperma CBS72588.</title>
        <authorList>
            <consortium name="The Broad Institute Genomics Platform"/>
            <person name="Cuomo C."/>
            <person name="de Hoog S."/>
            <person name="Gorbushina A."/>
            <person name="Stielow B."/>
            <person name="Teixiera M."/>
            <person name="Abouelleil A."/>
            <person name="Chapman S.B."/>
            <person name="Priest M."/>
            <person name="Young S.K."/>
            <person name="Wortman J."/>
            <person name="Nusbaum C."/>
            <person name="Birren B."/>
        </authorList>
    </citation>
    <scope>NUCLEOTIDE SEQUENCE [LARGE SCALE GENOMIC DNA]</scope>
    <source>
        <strain evidence="9 10">CBS 72588</strain>
    </source>
</reference>